<keyword evidence="3" id="KW-1185">Reference proteome</keyword>
<evidence type="ECO:0000256" key="1">
    <source>
        <dbReference type="SAM" id="MobiDB-lite"/>
    </source>
</evidence>
<name>A0A919G3T2_9MICO</name>
<dbReference type="Proteomes" id="UP000627369">
    <property type="component" value="Unassembled WGS sequence"/>
</dbReference>
<reference evidence="2" key="1">
    <citation type="journal article" date="2014" name="Int. J. Syst. Evol. Microbiol.">
        <title>Complete genome sequence of Corynebacterium casei LMG S-19264T (=DSM 44701T), isolated from a smear-ripened cheese.</title>
        <authorList>
            <consortium name="US DOE Joint Genome Institute (JGI-PGF)"/>
            <person name="Walter F."/>
            <person name="Albersmeier A."/>
            <person name="Kalinowski J."/>
            <person name="Ruckert C."/>
        </authorList>
    </citation>
    <scope>NUCLEOTIDE SEQUENCE</scope>
    <source>
        <strain evidence="2">CGMCC 4.7398</strain>
    </source>
</reference>
<evidence type="ECO:0000313" key="3">
    <source>
        <dbReference type="Proteomes" id="UP000627369"/>
    </source>
</evidence>
<gene>
    <name evidence="2" type="ORF">GCM10017772_36710</name>
</gene>
<dbReference type="EMBL" id="BNAS01000006">
    <property type="protein sequence ID" value="GHH76981.1"/>
    <property type="molecule type" value="Genomic_DNA"/>
</dbReference>
<reference evidence="2" key="2">
    <citation type="submission" date="2020-09" db="EMBL/GenBank/DDBJ databases">
        <authorList>
            <person name="Sun Q."/>
            <person name="Zhou Y."/>
        </authorList>
    </citation>
    <scope>NUCLEOTIDE SEQUENCE</scope>
    <source>
        <strain evidence="2">CGMCC 4.7398</strain>
    </source>
</reference>
<accession>A0A919G3T2</accession>
<evidence type="ECO:0000313" key="2">
    <source>
        <dbReference type="EMBL" id="GHH76981.1"/>
    </source>
</evidence>
<feature type="region of interest" description="Disordered" evidence="1">
    <location>
        <begin position="82"/>
        <end position="130"/>
    </location>
</feature>
<sequence>MRAPPLPNPGVHGRVCGDAPHTGVRRVAKGGCRMTNTEFATLRRSIEQLRHSVAGVRNAFGDAPEVRRLINDLERLEIDASELASAEPLRQPGLPGRIPEHVVIPDTPLDETMFSDADDEGLGGYHGDRS</sequence>
<proteinExistence type="predicted"/>
<dbReference type="AlphaFoldDB" id="A0A919G3T2"/>
<comment type="caution">
    <text evidence="2">The sequence shown here is derived from an EMBL/GenBank/DDBJ whole genome shotgun (WGS) entry which is preliminary data.</text>
</comment>
<protein>
    <submittedName>
        <fullName evidence="2">Uncharacterized protein</fullName>
    </submittedName>
</protein>
<organism evidence="2 3">
    <name type="scientific">Promicromonospora soli</name>
    <dbReference type="NCBI Taxonomy" id="2035533"/>
    <lineage>
        <taxon>Bacteria</taxon>
        <taxon>Bacillati</taxon>
        <taxon>Actinomycetota</taxon>
        <taxon>Actinomycetes</taxon>
        <taxon>Micrococcales</taxon>
        <taxon>Promicromonosporaceae</taxon>
        <taxon>Promicromonospora</taxon>
    </lineage>
</organism>